<name>A0A150WIQ7_BDEBC</name>
<sequence>MKTEKYNPETCAFPKDDAELRKLLSPEQYEITKRNATEAPFRNTYWNNHHPGIYVDVISKEPLFSSKDKFDSGTGWPSFSKPISKGTVKEKKDMSHGMVRTEVRSSRADSHLGHVFDDGPGEDGLRYCINSGSLRFVPLEKMEAEGYEDWLKDFNEKDWAEAKKNPYKP</sequence>
<dbReference type="PANTHER" id="PTHR10173:SF59">
    <property type="entry name" value="PEPTIDE METHIONINE SULFOXIDE REDUCTASE MSRA_MSRB"/>
    <property type="match status" value="1"/>
</dbReference>
<dbReference type="FunFam" id="2.170.150.20:FF:000003">
    <property type="entry name" value="Peptide methionine sulfoxide reductase MsrB"/>
    <property type="match status" value="1"/>
</dbReference>
<dbReference type="InterPro" id="IPR011057">
    <property type="entry name" value="Mss4-like_sf"/>
</dbReference>
<dbReference type="Proteomes" id="UP000075391">
    <property type="component" value="Unassembled WGS sequence"/>
</dbReference>
<comment type="caution">
    <text evidence="5">The sequence shown here is derived from an EMBL/GenBank/DDBJ whole genome shotgun (WGS) entry which is preliminary data.</text>
</comment>
<comment type="caution">
    <text evidence="3">Lacks conserved residue(s) required for the propagation of feature annotation.</text>
</comment>
<evidence type="ECO:0000256" key="1">
    <source>
        <dbReference type="ARBA" id="ARBA00023002"/>
    </source>
</evidence>
<dbReference type="Pfam" id="PF01641">
    <property type="entry name" value="SelR"/>
    <property type="match status" value="1"/>
</dbReference>
<evidence type="ECO:0000256" key="3">
    <source>
        <dbReference type="HAMAP-Rule" id="MF_01400"/>
    </source>
</evidence>
<dbReference type="SUPFAM" id="SSF51316">
    <property type="entry name" value="Mss4-like"/>
    <property type="match status" value="1"/>
</dbReference>
<dbReference type="GO" id="GO:0030091">
    <property type="term" value="P:protein repair"/>
    <property type="evidence" value="ECO:0007669"/>
    <property type="project" value="InterPro"/>
</dbReference>
<dbReference type="Gene3D" id="2.170.150.20">
    <property type="entry name" value="Peptide methionine sulfoxide reductase"/>
    <property type="match status" value="1"/>
</dbReference>
<dbReference type="AlphaFoldDB" id="A0A150WIQ7"/>
<dbReference type="EMBL" id="LUKF01000014">
    <property type="protein sequence ID" value="KYG63516.1"/>
    <property type="molecule type" value="Genomic_DNA"/>
</dbReference>
<accession>A0A150WIQ7</accession>
<evidence type="ECO:0000313" key="5">
    <source>
        <dbReference type="EMBL" id="KYG63516.1"/>
    </source>
</evidence>
<dbReference type="InterPro" id="IPR028427">
    <property type="entry name" value="Met_Sox_Rdtase_MsrB"/>
</dbReference>
<dbReference type="InterPro" id="IPR002579">
    <property type="entry name" value="Met_Sox_Rdtase_MsrB_dom"/>
</dbReference>
<dbReference type="NCBIfam" id="TIGR00357">
    <property type="entry name" value="peptide-methionine (R)-S-oxide reductase MsrB"/>
    <property type="match status" value="1"/>
</dbReference>
<feature type="domain" description="MsrB" evidence="4">
    <location>
        <begin position="17"/>
        <end position="139"/>
    </location>
</feature>
<evidence type="ECO:0000313" key="6">
    <source>
        <dbReference type="Proteomes" id="UP000075391"/>
    </source>
</evidence>
<evidence type="ECO:0000256" key="2">
    <source>
        <dbReference type="ARBA" id="ARBA00048488"/>
    </source>
</evidence>
<dbReference type="GO" id="GO:0006979">
    <property type="term" value="P:response to oxidative stress"/>
    <property type="evidence" value="ECO:0007669"/>
    <property type="project" value="InterPro"/>
</dbReference>
<reference evidence="5 6" key="1">
    <citation type="submission" date="2016-03" db="EMBL/GenBank/DDBJ databases">
        <authorList>
            <person name="Ploux O."/>
        </authorList>
    </citation>
    <scope>NUCLEOTIDE SEQUENCE [LARGE SCALE GENOMIC DNA]</scope>
    <source>
        <strain evidence="5 6">BER2</strain>
    </source>
</reference>
<keyword evidence="1 3" id="KW-0560">Oxidoreductase</keyword>
<dbReference type="PROSITE" id="PS51790">
    <property type="entry name" value="MSRB"/>
    <property type="match status" value="1"/>
</dbReference>
<organism evidence="5 6">
    <name type="scientific">Bdellovibrio bacteriovorus</name>
    <dbReference type="NCBI Taxonomy" id="959"/>
    <lineage>
        <taxon>Bacteria</taxon>
        <taxon>Pseudomonadati</taxon>
        <taxon>Bdellovibrionota</taxon>
        <taxon>Bdellovibrionia</taxon>
        <taxon>Bdellovibrionales</taxon>
        <taxon>Pseudobdellovibrionaceae</taxon>
        <taxon>Bdellovibrio</taxon>
    </lineage>
</organism>
<comment type="catalytic activity">
    <reaction evidence="2 3">
        <text>L-methionyl-[protein] + [thioredoxin]-disulfide + H2O = L-methionyl-(R)-S-oxide-[protein] + [thioredoxin]-dithiol</text>
        <dbReference type="Rhea" id="RHEA:24164"/>
        <dbReference type="Rhea" id="RHEA-COMP:10698"/>
        <dbReference type="Rhea" id="RHEA-COMP:10700"/>
        <dbReference type="Rhea" id="RHEA-COMP:12313"/>
        <dbReference type="Rhea" id="RHEA-COMP:12314"/>
        <dbReference type="ChEBI" id="CHEBI:15377"/>
        <dbReference type="ChEBI" id="CHEBI:16044"/>
        <dbReference type="ChEBI" id="CHEBI:29950"/>
        <dbReference type="ChEBI" id="CHEBI:45764"/>
        <dbReference type="ChEBI" id="CHEBI:50058"/>
        <dbReference type="EC" id="1.8.4.12"/>
    </reaction>
</comment>
<evidence type="ECO:0000259" key="4">
    <source>
        <dbReference type="PROSITE" id="PS51790"/>
    </source>
</evidence>
<dbReference type="GO" id="GO:0005737">
    <property type="term" value="C:cytoplasm"/>
    <property type="evidence" value="ECO:0007669"/>
    <property type="project" value="TreeGrafter"/>
</dbReference>
<comment type="similarity">
    <text evidence="3">Belongs to the MsrB Met sulfoxide reductase family.</text>
</comment>
<dbReference type="HAMAP" id="MF_01400">
    <property type="entry name" value="MsrB"/>
    <property type="match status" value="1"/>
</dbReference>
<dbReference type="EC" id="1.8.4.12" evidence="3"/>
<proteinExistence type="inferred from homology"/>
<gene>
    <name evidence="3" type="primary">msrB</name>
    <name evidence="5" type="ORF">AZI85_04225</name>
</gene>
<feature type="active site" description="Nucleophile" evidence="3">
    <location>
        <position position="128"/>
    </location>
</feature>
<dbReference type="PANTHER" id="PTHR10173">
    <property type="entry name" value="METHIONINE SULFOXIDE REDUCTASE"/>
    <property type="match status" value="1"/>
</dbReference>
<dbReference type="GO" id="GO:0033743">
    <property type="term" value="F:peptide-methionine (R)-S-oxide reductase activity"/>
    <property type="evidence" value="ECO:0007669"/>
    <property type="project" value="UniProtKB-UniRule"/>
</dbReference>
<protein>
    <recommendedName>
        <fullName evidence="3">Peptide methionine sulfoxide reductase MsrB</fullName>
        <ecNumber evidence="3">1.8.4.12</ecNumber>
    </recommendedName>
    <alternativeName>
        <fullName evidence="3">Peptide-methionine (R)-S-oxide reductase</fullName>
    </alternativeName>
</protein>